<keyword evidence="2" id="KW-0963">Cytoplasm</keyword>
<comment type="subcellular location">
    <subcellularLocation>
        <location evidence="1">Cytoplasm</location>
        <location evidence="1">Cytoskeleton</location>
        <location evidence="1">Cilium axoneme</location>
    </subcellularLocation>
</comment>
<evidence type="ECO:0000256" key="13">
    <source>
        <dbReference type="SAM" id="Coils"/>
    </source>
</evidence>
<evidence type="ECO:0000256" key="1">
    <source>
        <dbReference type="ARBA" id="ARBA00004430"/>
    </source>
</evidence>
<evidence type="ECO:0000259" key="14">
    <source>
        <dbReference type="Pfam" id="PF12777"/>
    </source>
</evidence>
<keyword evidence="4" id="KW-0677">Repeat</keyword>
<dbReference type="GO" id="GO:0045505">
    <property type="term" value="F:dynein intermediate chain binding"/>
    <property type="evidence" value="ECO:0007669"/>
    <property type="project" value="InterPro"/>
</dbReference>
<evidence type="ECO:0000259" key="15">
    <source>
        <dbReference type="Pfam" id="PF12781"/>
    </source>
</evidence>
<dbReference type="GO" id="GO:0051959">
    <property type="term" value="F:dynein light intermediate chain binding"/>
    <property type="evidence" value="ECO:0007669"/>
    <property type="project" value="InterPro"/>
</dbReference>
<protein>
    <recommendedName>
        <fullName evidence="18">Dynein heavy chain ATP-binding dynein motor region domain-containing protein</fullName>
    </recommendedName>
</protein>
<evidence type="ECO:0000256" key="6">
    <source>
        <dbReference type="ARBA" id="ARBA00022840"/>
    </source>
</evidence>
<keyword evidence="8 13" id="KW-0175">Coiled coil</keyword>
<evidence type="ECO:0000256" key="10">
    <source>
        <dbReference type="ARBA" id="ARBA00023175"/>
    </source>
</evidence>
<dbReference type="Pfam" id="PF12777">
    <property type="entry name" value="MT"/>
    <property type="match status" value="1"/>
</dbReference>
<keyword evidence="11" id="KW-0206">Cytoskeleton</keyword>
<dbReference type="AlphaFoldDB" id="A0A3S5CMJ6"/>
<feature type="coiled-coil region" evidence="13">
    <location>
        <begin position="5"/>
        <end position="32"/>
    </location>
</feature>
<dbReference type="GO" id="GO:0005930">
    <property type="term" value="C:axoneme"/>
    <property type="evidence" value="ECO:0007669"/>
    <property type="project" value="UniProtKB-SubCell"/>
</dbReference>
<evidence type="ECO:0000256" key="11">
    <source>
        <dbReference type="ARBA" id="ARBA00023212"/>
    </source>
</evidence>
<name>A0A3S5CMJ6_9PLAT</name>
<dbReference type="Gene3D" id="1.20.920.20">
    <property type="match status" value="1"/>
</dbReference>
<evidence type="ECO:0000313" key="17">
    <source>
        <dbReference type="Proteomes" id="UP000784294"/>
    </source>
</evidence>
<dbReference type="PANTHER" id="PTHR22878">
    <property type="entry name" value="DYNEIN HEAVY CHAIN 6, AXONEMAL-LIKE-RELATED"/>
    <property type="match status" value="1"/>
</dbReference>
<proteinExistence type="predicted"/>
<dbReference type="GO" id="GO:0005524">
    <property type="term" value="F:ATP binding"/>
    <property type="evidence" value="ECO:0007669"/>
    <property type="project" value="UniProtKB-KW"/>
</dbReference>
<dbReference type="GO" id="GO:0005874">
    <property type="term" value="C:microtubule"/>
    <property type="evidence" value="ECO:0007669"/>
    <property type="project" value="UniProtKB-KW"/>
</dbReference>
<dbReference type="EMBL" id="CAAALY010049018">
    <property type="protein sequence ID" value="VEL20998.1"/>
    <property type="molecule type" value="Genomic_DNA"/>
</dbReference>
<keyword evidence="10" id="KW-0505">Motor protein</keyword>
<dbReference type="GO" id="GO:0030286">
    <property type="term" value="C:dynein complex"/>
    <property type="evidence" value="ECO:0007669"/>
    <property type="project" value="UniProtKB-KW"/>
</dbReference>
<evidence type="ECO:0000313" key="16">
    <source>
        <dbReference type="EMBL" id="VEL20998.1"/>
    </source>
</evidence>
<evidence type="ECO:0000256" key="7">
    <source>
        <dbReference type="ARBA" id="ARBA00023017"/>
    </source>
</evidence>
<dbReference type="Gene3D" id="3.40.50.300">
    <property type="entry name" value="P-loop containing nucleotide triphosphate hydrolases"/>
    <property type="match status" value="1"/>
</dbReference>
<keyword evidence="12" id="KW-0966">Cell projection</keyword>
<evidence type="ECO:0000256" key="9">
    <source>
        <dbReference type="ARBA" id="ARBA00023069"/>
    </source>
</evidence>
<evidence type="ECO:0000256" key="2">
    <source>
        <dbReference type="ARBA" id="ARBA00022490"/>
    </source>
</evidence>
<dbReference type="InterPro" id="IPR035706">
    <property type="entry name" value="AAA_9"/>
</dbReference>
<feature type="domain" description="Dynein heavy chain ATP-binding dynein motor region" evidence="15">
    <location>
        <begin position="123"/>
        <end position="298"/>
    </location>
</feature>
<reference evidence="16" key="1">
    <citation type="submission" date="2018-11" db="EMBL/GenBank/DDBJ databases">
        <authorList>
            <consortium name="Pathogen Informatics"/>
        </authorList>
    </citation>
    <scope>NUCLEOTIDE SEQUENCE</scope>
</reference>
<dbReference type="InterPro" id="IPR027417">
    <property type="entry name" value="P-loop_NTPase"/>
</dbReference>
<keyword evidence="9" id="KW-0969">Cilium</keyword>
<keyword evidence="5" id="KW-0547">Nucleotide-binding</keyword>
<evidence type="ECO:0000256" key="5">
    <source>
        <dbReference type="ARBA" id="ARBA00022741"/>
    </source>
</evidence>
<keyword evidence="17" id="KW-1185">Reference proteome</keyword>
<keyword evidence="7" id="KW-0243">Dynein</keyword>
<sequence length="304" mass="35057">MGEELTELGHRLEAATDERQQLQTETELMQRRLATADKLIKGLSSEAVRWTGELTGLQARHTRLPGDCLLGAAFLSYVGAFSWEFRHTMLHDDWLADLLERNIPVSQPFRLEEVLSHEVELAHWTSEGLPPDELSLQNGMLTTRCSRFPLCIDPQQQAITWIRNREAKNNLKVATFADTDFLKHLELAIKYGSPFLFQDVDEYIDPVIDNILEKNVKKDQGREFMMLGDKEVDYDPNFRLYLTTKLSNPQYGPNVFGKAVVINYTVTLKGLEDQLLSVIVKYERRELEEQREKLIQETRFADLA</sequence>
<keyword evidence="3" id="KW-0493">Microtubule</keyword>
<dbReference type="FunFam" id="3.40.50.300:FF:000049">
    <property type="entry name" value="Dynein, axonemal, heavy chain 5"/>
    <property type="match status" value="1"/>
</dbReference>
<dbReference type="OrthoDB" id="10251809at2759"/>
<dbReference type="PANTHER" id="PTHR22878:SF63">
    <property type="entry name" value="DYNEIN AXONEMAL HEAVY CHAIN 10"/>
    <property type="match status" value="1"/>
</dbReference>
<comment type="caution">
    <text evidence="16">The sequence shown here is derived from an EMBL/GenBank/DDBJ whole genome shotgun (WGS) entry which is preliminary data.</text>
</comment>
<evidence type="ECO:0000256" key="12">
    <source>
        <dbReference type="ARBA" id="ARBA00023273"/>
    </source>
</evidence>
<keyword evidence="6" id="KW-0067">ATP-binding</keyword>
<dbReference type="GO" id="GO:0007018">
    <property type="term" value="P:microtubule-based movement"/>
    <property type="evidence" value="ECO:0007669"/>
    <property type="project" value="InterPro"/>
</dbReference>
<organism evidence="16 17">
    <name type="scientific">Protopolystoma xenopodis</name>
    <dbReference type="NCBI Taxonomy" id="117903"/>
    <lineage>
        <taxon>Eukaryota</taxon>
        <taxon>Metazoa</taxon>
        <taxon>Spiralia</taxon>
        <taxon>Lophotrochozoa</taxon>
        <taxon>Platyhelminthes</taxon>
        <taxon>Monogenea</taxon>
        <taxon>Polyopisthocotylea</taxon>
        <taxon>Polystomatidea</taxon>
        <taxon>Polystomatidae</taxon>
        <taxon>Protopolystoma</taxon>
    </lineage>
</organism>
<evidence type="ECO:0000256" key="8">
    <source>
        <dbReference type="ARBA" id="ARBA00023054"/>
    </source>
</evidence>
<accession>A0A3S5CMJ6</accession>
<feature type="domain" description="Dynein heavy chain coiled coil stalk" evidence="14">
    <location>
        <begin position="3"/>
        <end position="95"/>
    </location>
</feature>
<evidence type="ECO:0008006" key="18">
    <source>
        <dbReference type="Google" id="ProtNLM"/>
    </source>
</evidence>
<gene>
    <name evidence="16" type="ORF">PXEA_LOCUS14438</name>
</gene>
<dbReference type="Proteomes" id="UP000784294">
    <property type="component" value="Unassembled WGS sequence"/>
</dbReference>
<dbReference type="InterPro" id="IPR026983">
    <property type="entry name" value="DHC"/>
</dbReference>
<dbReference type="InterPro" id="IPR024743">
    <property type="entry name" value="Dynein_HC_stalk"/>
</dbReference>
<evidence type="ECO:0000256" key="3">
    <source>
        <dbReference type="ARBA" id="ARBA00022701"/>
    </source>
</evidence>
<dbReference type="Pfam" id="PF12781">
    <property type="entry name" value="AAA_9"/>
    <property type="match status" value="1"/>
</dbReference>
<evidence type="ECO:0000256" key="4">
    <source>
        <dbReference type="ARBA" id="ARBA00022737"/>
    </source>
</evidence>